<dbReference type="PROSITE" id="PS50086">
    <property type="entry name" value="TBC_RABGAP"/>
    <property type="match status" value="1"/>
</dbReference>
<dbReference type="AlphaFoldDB" id="A0A0M3JE87"/>
<evidence type="ECO:0000313" key="2">
    <source>
        <dbReference type="EMBL" id="VDK25967.1"/>
    </source>
</evidence>
<dbReference type="WBParaSite" id="ASIM_0000593001-mRNA-1">
    <property type="protein sequence ID" value="ASIM_0000593001-mRNA-1"/>
    <property type="gene ID" value="ASIM_0000593001"/>
</dbReference>
<dbReference type="InterPro" id="IPR050302">
    <property type="entry name" value="Rab_GAP_TBC_domain"/>
</dbReference>
<reference evidence="2 3" key="2">
    <citation type="submission" date="2018-11" db="EMBL/GenBank/DDBJ databases">
        <authorList>
            <consortium name="Pathogen Informatics"/>
        </authorList>
    </citation>
    <scope>NUCLEOTIDE SEQUENCE [LARGE SCALE GENOMIC DNA]</scope>
</reference>
<dbReference type="Proteomes" id="UP000267096">
    <property type="component" value="Unassembled WGS sequence"/>
</dbReference>
<organism evidence="4">
    <name type="scientific">Anisakis simplex</name>
    <name type="common">Herring worm</name>
    <dbReference type="NCBI Taxonomy" id="6269"/>
    <lineage>
        <taxon>Eukaryota</taxon>
        <taxon>Metazoa</taxon>
        <taxon>Ecdysozoa</taxon>
        <taxon>Nematoda</taxon>
        <taxon>Chromadorea</taxon>
        <taxon>Rhabditida</taxon>
        <taxon>Spirurina</taxon>
        <taxon>Ascaridomorpha</taxon>
        <taxon>Ascaridoidea</taxon>
        <taxon>Anisakidae</taxon>
        <taxon>Anisakis</taxon>
        <taxon>Anisakis simplex complex</taxon>
    </lineage>
</organism>
<dbReference type="GO" id="GO:0031267">
    <property type="term" value="F:small GTPase binding"/>
    <property type="evidence" value="ECO:0007669"/>
    <property type="project" value="TreeGrafter"/>
</dbReference>
<sequence>MNLCVIFTKACDFSENFLFFGVFADIVQKLLPDLHTKLKVLGLDDMIALSWFLTVFLNAVKFDAAIHILDLFFYDGSKVMFQVALQILKENQNEILEARDDGEALLLLTRFTDRLIDRECGEGGEEDKVSCGLNLARGFARCTSR</sequence>
<protein>
    <submittedName>
        <fullName evidence="4">Rab-GAP TBC domain-containing protein</fullName>
    </submittedName>
</protein>
<dbReference type="SUPFAM" id="SSF47923">
    <property type="entry name" value="Ypt/Rab-GAP domain of gyp1p"/>
    <property type="match status" value="1"/>
</dbReference>
<evidence type="ECO:0000259" key="1">
    <source>
        <dbReference type="PROSITE" id="PS50086"/>
    </source>
</evidence>
<evidence type="ECO:0000313" key="3">
    <source>
        <dbReference type="Proteomes" id="UP000267096"/>
    </source>
</evidence>
<dbReference type="PANTHER" id="PTHR47219:SF6">
    <property type="entry name" value="RAB GTPASE-ACTIVATING PROTEIN 1"/>
    <property type="match status" value="1"/>
</dbReference>
<dbReference type="InterPro" id="IPR035969">
    <property type="entry name" value="Rab-GAP_TBC_sf"/>
</dbReference>
<dbReference type="GO" id="GO:0005096">
    <property type="term" value="F:GTPase activator activity"/>
    <property type="evidence" value="ECO:0007669"/>
    <property type="project" value="TreeGrafter"/>
</dbReference>
<dbReference type="Gene3D" id="1.10.472.80">
    <property type="entry name" value="Ypt/Rab-GAP domain of gyp1p, domain 3"/>
    <property type="match status" value="1"/>
</dbReference>
<name>A0A0M3JE87_ANISI</name>
<reference evidence="4" key="1">
    <citation type="submission" date="2017-02" db="UniProtKB">
        <authorList>
            <consortium name="WormBaseParasite"/>
        </authorList>
    </citation>
    <scope>IDENTIFICATION</scope>
</reference>
<gene>
    <name evidence="2" type="ORF">ASIM_LOCUS5721</name>
</gene>
<keyword evidence="3" id="KW-1185">Reference proteome</keyword>
<accession>A0A0M3JE87</accession>
<feature type="domain" description="Rab-GAP TBC" evidence="1">
    <location>
        <begin position="1"/>
        <end position="76"/>
    </location>
</feature>
<dbReference type="OrthoDB" id="17687at2759"/>
<dbReference type="Pfam" id="PF00566">
    <property type="entry name" value="RabGAP-TBC"/>
    <property type="match status" value="1"/>
</dbReference>
<dbReference type="EMBL" id="UYRR01011515">
    <property type="protein sequence ID" value="VDK25967.1"/>
    <property type="molecule type" value="Genomic_DNA"/>
</dbReference>
<proteinExistence type="predicted"/>
<dbReference type="PANTHER" id="PTHR47219">
    <property type="entry name" value="RAB GTPASE-ACTIVATING PROTEIN 1-LIKE"/>
    <property type="match status" value="1"/>
</dbReference>
<dbReference type="InterPro" id="IPR000195">
    <property type="entry name" value="Rab-GAP-TBC_dom"/>
</dbReference>
<evidence type="ECO:0000313" key="4">
    <source>
        <dbReference type="WBParaSite" id="ASIM_0000593001-mRNA-1"/>
    </source>
</evidence>